<evidence type="ECO:0000313" key="2">
    <source>
        <dbReference type="EMBL" id="GJT01456.1"/>
    </source>
</evidence>
<comment type="caution">
    <text evidence="2">The sequence shown here is derived from an EMBL/GenBank/DDBJ whole genome shotgun (WGS) entry which is preliminary data.</text>
</comment>
<dbReference type="EMBL" id="BQNB010012272">
    <property type="protein sequence ID" value="GJT01456.1"/>
    <property type="molecule type" value="Genomic_DNA"/>
</dbReference>
<name>A0ABQ5AJS8_9ASTR</name>
<dbReference type="Proteomes" id="UP001151760">
    <property type="component" value="Unassembled WGS sequence"/>
</dbReference>
<organism evidence="2 3">
    <name type="scientific">Tanacetum coccineum</name>
    <dbReference type="NCBI Taxonomy" id="301880"/>
    <lineage>
        <taxon>Eukaryota</taxon>
        <taxon>Viridiplantae</taxon>
        <taxon>Streptophyta</taxon>
        <taxon>Embryophyta</taxon>
        <taxon>Tracheophyta</taxon>
        <taxon>Spermatophyta</taxon>
        <taxon>Magnoliopsida</taxon>
        <taxon>eudicotyledons</taxon>
        <taxon>Gunneridae</taxon>
        <taxon>Pentapetalae</taxon>
        <taxon>asterids</taxon>
        <taxon>campanulids</taxon>
        <taxon>Asterales</taxon>
        <taxon>Asteraceae</taxon>
        <taxon>Asteroideae</taxon>
        <taxon>Anthemideae</taxon>
        <taxon>Anthemidinae</taxon>
        <taxon>Tanacetum</taxon>
    </lineage>
</organism>
<feature type="compositionally biased region" description="Basic and acidic residues" evidence="1">
    <location>
        <begin position="67"/>
        <end position="85"/>
    </location>
</feature>
<accession>A0ABQ5AJS8</accession>
<proteinExistence type="predicted"/>
<gene>
    <name evidence="2" type="ORF">Tco_0822625</name>
</gene>
<feature type="compositionally biased region" description="Polar residues" evidence="1">
    <location>
        <begin position="54"/>
        <end position="63"/>
    </location>
</feature>
<reference evidence="2" key="1">
    <citation type="journal article" date="2022" name="Int. J. Mol. Sci.">
        <title>Draft Genome of Tanacetum Coccineum: Genomic Comparison of Closely Related Tanacetum-Family Plants.</title>
        <authorList>
            <person name="Yamashiro T."/>
            <person name="Shiraishi A."/>
            <person name="Nakayama K."/>
            <person name="Satake H."/>
        </authorList>
    </citation>
    <scope>NUCLEOTIDE SEQUENCE</scope>
</reference>
<keyword evidence="3" id="KW-1185">Reference proteome</keyword>
<sequence length="123" mass="13168">MELKSAHCGSFSVDVSYEFMMIVFGLFQAWLEVNVALQPHSIITGGKGSVKVNGKTSQKTSTLPLRAGDEIKDASDLNDSEKGVMPDENLNGASVDAEMGNTPVATHELRPLLRMLAGSSVML</sequence>
<reference evidence="2" key="2">
    <citation type="submission" date="2022-01" db="EMBL/GenBank/DDBJ databases">
        <authorList>
            <person name="Yamashiro T."/>
            <person name="Shiraishi A."/>
            <person name="Satake H."/>
            <person name="Nakayama K."/>
        </authorList>
    </citation>
    <scope>NUCLEOTIDE SEQUENCE</scope>
</reference>
<evidence type="ECO:0000256" key="1">
    <source>
        <dbReference type="SAM" id="MobiDB-lite"/>
    </source>
</evidence>
<feature type="region of interest" description="Disordered" evidence="1">
    <location>
        <begin position="48"/>
        <end position="98"/>
    </location>
</feature>
<protein>
    <submittedName>
        <fullName evidence="2">Uncharacterized protein</fullName>
    </submittedName>
</protein>
<evidence type="ECO:0000313" key="3">
    <source>
        <dbReference type="Proteomes" id="UP001151760"/>
    </source>
</evidence>